<protein>
    <submittedName>
        <fullName evidence="1">Uncharacterized protein</fullName>
    </submittedName>
</protein>
<dbReference type="EMBL" id="BOON01000077">
    <property type="protein sequence ID" value="GII26415.1"/>
    <property type="molecule type" value="Genomic_DNA"/>
</dbReference>
<name>A0A8J3TSD5_9ACTN</name>
<reference evidence="1" key="1">
    <citation type="submission" date="2021-01" db="EMBL/GenBank/DDBJ databases">
        <title>Whole genome shotgun sequence of Planosporangium mesophilum NBRC 109066.</title>
        <authorList>
            <person name="Komaki H."/>
            <person name="Tamura T."/>
        </authorList>
    </citation>
    <scope>NUCLEOTIDE SEQUENCE</scope>
    <source>
        <strain evidence="1">NBRC 109066</strain>
    </source>
</reference>
<gene>
    <name evidence="1" type="ORF">Pme01_60120</name>
</gene>
<evidence type="ECO:0000313" key="1">
    <source>
        <dbReference type="EMBL" id="GII26415.1"/>
    </source>
</evidence>
<comment type="caution">
    <text evidence="1">The sequence shown here is derived from an EMBL/GenBank/DDBJ whole genome shotgun (WGS) entry which is preliminary data.</text>
</comment>
<accession>A0A8J3TSD5</accession>
<organism evidence="1 2">
    <name type="scientific">Planosporangium mesophilum</name>
    <dbReference type="NCBI Taxonomy" id="689768"/>
    <lineage>
        <taxon>Bacteria</taxon>
        <taxon>Bacillati</taxon>
        <taxon>Actinomycetota</taxon>
        <taxon>Actinomycetes</taxon>
        <taxon>Micromonosporales</taxon>
        <taxon>Micromonosporaceae</taxon>
        <taxon>Planosporangium</taxon>
    </lineage>
</organism>
<dbReference type="Proteomes" id="UP000599074">
    <property type="component" value="Unassembled WGS sequence"/>
</dbReference>
<sequence>MAVRLNERGFQHARQVIESGRYVLDDRDAWSEHQPSTKQENDFIATHGFGAYAKWHLGVDDEQPPDRKAHYKFPYGDFDKVHRCAVLSAESRAGQYKYTDIEQAVAHLHGMLDVLRKVTAR</sequence>
<dbReference type="RefSeq" id="WP_168118200.1">
    <property type="nucleotide sequence ID" value="NZ_BOON01000077.1"/>
</dbReference>
<dbReference type="AlphaFoldDB" id="A0A8J3TSD5"/>
<keyword evidence="2" id="KW-1185">Reference proteome</keyword>
<proteinExistence type="predicted"/>
<evidence type="ECO:0000313" key="2">
    <source>
        <dbReference type="Proteomes" id="UP000599074"/>
    </source>
</evidence>